<evidence type="ECO:0000313" key="3">
    <source>
        <dbReference type="Proteomes" id="UP001596023"/>
    </source>
</evidence>
<dbReference type="Pfam" id="PF13443">
    <property type="entry name" value="HTH_26"/>
    <property type="match status" value="1"/>
</dbReference>
<dbReference type="SUPFAM" id="SSF47413">
    <property type="entry name" value="lambda repressor-like DNA-binding domains"/>
    <property type="match status" value="1"/>
</dbReference>
<proteinExistence type="predicted"/>
<dbReference type="InterPro" id="IPR001387">
    <property type="entry name" value="Cro/C1-type_HTH"/>
</dbReference>
<dbReference type="Gene3D" id="1.10.260.40">
    <property type="entry name" value="lambda repressor-like DNA-binding domains"/>
    <property type="match status" value="1"/>
</dbReference>
<accession>A0ABV9KV77</accession>
<organism evidence="2 3">
    <name type="scientific">Dysgonomonas termitidis</name>
    <dbReference type="NCBI Taxonomy" id="1516126"/>
    <lineage>
        <taxon>Bacteria</taxon>
        <taxon>Pseudomonadati</taxon>
        <taxon>Bacteroidota</taxon>
        <taxon>Bacteroidia</taxon>
        <taxon>Bacteroidales</taxon>
        <taxon>Dysgonomonadaceae</taxon>
        <taxon>Dysgonomonas</taxon>
    </lineage>
</organism>
<feature type="domain" description="HTH cro/C1-type" evidence="1">
    <location>
        <begin position="12"/>
        <end position="67"/>
    </location>
</feature>
<reference evidence="3" key="1">
    <citation type="journal article" date="2019" name="Int. J. Syst. Evol. Microbiol.">
        <title>The Global Catalogue of Microorganisms (GCM) 10K type strain sequencing project: providing services to taxonomists for standard genome sequencing and annotation.</title>
        <authorList>
            <consortium name="The Broad Institute Genomics Platform"/>
            <consortium name="The Broad Institute Genome Sequencing Center for Infectious Disease"/>
            <person name="Wu L."/>
            <person name="Ma J."/>
        </authorList>
    </citation>
    <scope>NUCLEOTIDE SEQUENCE [LARGE SCALE GENOMIC DNA]</scope>
    <source>
        <strain evidence="3">CCUG 66188</strain>
    </source>
</reference>
<dbReference type="CDD" id="cd00093">
    <property type="entry name" value="HTH_XRE"/>
    <property type="match status" value="1"/>
</dbReference>
<sequence>MEFAQKKILENIESIREYKRKMTRKALVEKINISEATYSRIVDGKVLLTYNRLADIAKALDYSVINIITYPDEYINQQNPTSTKVLVELEVSNDEFIKLGLKDKVLQILNK</sequence>
<protein>
    <submittedName>
        <fullName evidence="2">Helix-turn-helix domain-containing protein</fullName>
    </submittedName>
</protein>
<dbReference type="EMBL" id="JBHSGN010000057">
    <property type="protein sequence ID" value="MFC4673486.1"/>
    <property type="molecule type" value="Genomic_DNA"/>
</dbReference>
<dbReference type="InterPro" id="IPR010982">
    <property type="entry name" value="Lambda_DNA-bd_dom_sf"/>
</dbReference>
<evidence type="ECO:0000259" key="1">
    <source>
        <dbReference type="PROSITE" id="PS50943"/>
    </source>
</evidence>
<evidence type="ECO:0000313" key="2">
    <source>
        <dbReference type="EMBL" id="MFC4673486.1"/>
    </source>
</evidence>
<comment type="caution">
    <text evidence="2">The sequence shown here is derived from an EMBL/GenBank/DDBJ whole genome shotgun (WGS) entry which is preliminary data.</text>
</comment>
<keyword evidence="3" id="KW-1185">Reference proteome</keyword>
<name>A0ABV9KV77_9BACT</name>
<dbReference type="Proteomes" id="UP001596023">
    <property type="component" value="Unassembled WGS sequence"/>
</dbReference>
<dbReference type="SMART" id="SM00530">
    <property type="entry name" value="HTH_XRE"/>
    <property type="match status" value="1"/>
</dbReference>
<gene>
    <name evidence="2" type="ORF">ACFO6W_07265</name>
</gene>
<dbReference type="RefSeq" id="WP_379994808.1">
    <property type="nucleotide sequence ID" value="NZ_JBHSGN010000057.1"/>
</dbReference>
<dbReference type="PROSITE" id="PS50943">
    <property type="entry name" value="HTH_CROC1"/>
    <property type="match status" value="1"/>
</dbReference>